<sequence length="383" mass="43652">MSKRAADAEPESSTAAVAVRAKRARSSQKEGHVEDCTDPECQGCDVGEIEITFVRKDEHGHEQTATPSAQELLDMAIAEASHSSKQRDDHLVRRLFDLALEQYQEKEADNRVGYATCLIELGRAIHVEESLREGLDILRGLNKKQSLDDDEQQLLLARAAMDLAIFIRKRQNALYEELLDSEDEDEEPSQELLSKQKVSREEIKLCKEALDAIDKVLPSLDKTPTKAVRSTLENLHAYAQLLDQPFHFEHISLVLDALVRYIQHFTYQEDPESQALWAASLLHKQKFIQDTGKQQDLCNEIEKLISTANKIYKEQNKQEYARGMELLGMLQLTQSNLLEDEDAVLEKYDEAIASFKRALELNPDNQDLQDMVNMLNGEEEEEE</sequence>
<dbReference type="PROSITE" id="PS50005">
    <property type="entry name" value="TPR"/>
    <property type="match status" value="1"/>
</dbReference>
<dbReference type="SUPFAM" id="SSF48452">
    <property type="entry name" value="TPR-like"/>
    <property type="match status" value="1"/>
</dbReference>
<organism evidence="3 4">
    <name type="scientific">Lichtheimia ornata</name>
    <dbReference type="NCBI Taxonomy" id="688661"/>
    <lineage>
        <taxon>Eukaryota</taxon>
        <taxon>Fungi</taxon>
        <taxon>Fungi incertae sedis</taxon>
        <taxon>Mucoromycota</taxon>
        <taxon>Mucoromycotina</taxon>
        <taxon>Mucoromycetes</taxon>
        <taxon>Mucorales</taxon>
        <taxon>Lichtheimiaceae</taxon>
        <taxon>Lichtheimia</taxon>
    </lineage>
</organism>
<dbReference type="InterPro" id="IPR019734">
    <property type="entry name" value="TPR_rpt"/>
</dbReference>
<keyword evidence="4" id="KW-1185">Reference proteome</keyword>
<accession>A0AAD7Y1X1</accession>
<proteinExistence type="predicted"/>
<reference evidence="3 4" key="1">
    <citation type="submission" date="2023-03" db="EMBL/GenBank/DDBJ databases">
        <title>Genome sequence of Lichtheimia ornata CBS 291.66.</title>
        <authorList>
            <person name="Mohabir J.T."/>
            <person name="Shea T.P."/>
            <person name="Kurbessoian T."/>
            <person name="Berby B."/>
            <person name="Fontaine J."/>
            <person name="Livny J."/>
            <person name="Gnirke A."/>
            <person name="Stajich J.E."/>
            <person name="Cuomo C.A."/>
        </authorList>
    </citation>
    <scope>NUCLEOTIDE SEQUENCE [LARGE SCALE GENOMIC DNA]</scope>
    <source>
        <strain evidence="3">CBS 291.66</strain>
    </source>
</reference>
<dbReference type="GeneID" id="83209927"/>
<feature type="repeat" description="TPR" evidence="1">
    <location>
        <begin position="332"/>
        <end position="365"/>
    </location>
</feature>
<dbReference type="RefSeq" id="XP_058346616.1">
    <property type="nucleotide sequence ID" value="XM_058482592.1"/>
</dbReference>
<evidence type="ECO:0000256" key="1">
    <source>
        <dbReference type="PROSITE-ProRule" id="PRU00339"/>
    </source>
</evidence>
<name>A0AAD7Y1X1_9FUNG</name>
<keyword evidence="1" id="KW-0802">TPR repeat</keyword>
<dbReference type="InterPro" id="IPR011990">
    <property type="entry name" value="TPR-like_helical_dom_sf"/>
</dbReference>
<dbReference type="EMBL" id="JARTCD010000007">
    <property type="protein sequence ID" value="KAJ8661703.1"/>
    <property type="molecule type" value="Genomic_DNA"/>
</dbReference>
<feature type="region of interest" description="Disordered" evidence="2">
    <location>
        <begin position="1"/>
        <end position="37"/>
    </location>
</feature>
<dbReference type="AlphaFoldDB" id="A0AAD7Y1X1"/>
<protein>
    <submittedName>
        <fullName evidence="3">Uncharacterized protein</fullName>
    </submittedName>
</protein>
<dbReference type="Gene3D" id="1.25.40.10">
    <property type="entry name" value="Tetratricopeptide repeat domain"/>
    <property type="match status" value="1"/>
</dbReference>
<dbReference type="Proteomes" id="UP001234581">
    <property type="component" value="Unassembled WGS sequence"/>
</dbReference>
<evidence type="ECO:0000313" key="3">
    <source>
        <dbReference type="EMBL" id="KAJ8661703.1"/>
    </source>
</evidence>
<gene>
    <name evidence="3" type="ORF">O0I10_002510</name>
</gene>
<evidence type="ECO:0000256" key="2">
    <source>
        <dbReference type="SAM" id="MobiDB-lite"/>
    </source>
</evidence>
<comment type="caution">
    <text evidence="3">The sequence shown here is derived from an EMBL/GenBank/DDBJ whole genome shotgun (WGS) entry which is preliminary data.</text>
</comment>
<evidence type="ECO:0000313" key="4">
    <source>
        <dbReference type="Proteomes" id="UP001234581"/>
    </source>
</evidence>